<sequence>MVCDWVERGPNMMTRMIISQKTMEWLFYALKEASKGQENSVRRWKLKDLFYRLLLLKKFQQIWSIHQHH</sequence>
<protein>
    <submittedName>
        <fullName evidence="1">Putative ovule protein</fullName>
    </submittedName>
</protein>
<accession>A0A0V0GV07</accession>
<name>A0A0V0GV07_SOLCH</name>
<dbReference type="EMBL" id="GEDG01030746">
    <property type="protein sequence ID" value="JAP11757.1"/>
    <property type="molecule type" value="Transcribed_RNA"/>
</dbReference>
<organism evidence="1">
    <name type="scientific">Solanum chacoense</name>
    <name type="common">Chaco potato</name>
    <dbReference type="NCBI Taxonomy" id="4108"/>
    <lineage>
        <taxon>Eukaryota</taxon>
        <taxon>Viridiplantae</taxon>
        <taxon>Streptophyta</taxon>
        <taxon>Embryophyta</taxon>
        <taxon>Tracheophyta</taxon>
        <taxon>Spermatophyta</taxon>
        <taxon>Magnoliopsida</taxon>
        <taxon>eudicotyledons</taxon>
        <taxon>Gunneridae</taxon>
        <taxon>Pentapetalae</taxon>
        <taxon>asterids</taxon>
        <taxon>lamiids</taxon>
        <taxon>Solanales</taxon>
        <taxon>Solanaceae</taxon>
        <taxon>Solanoideae</taxon>
        <taxon>Solaneae</taxon>
        <taxon>Solanum</taxon>
    </lineage>
</organism>
<dbReference type="AlphaFoldDB" id="A0A0V0GV07"/>
<evidence type="ECO:0000313" key="1">
    <source>
        <dbReference type="EMBL" id="JAP11757.1"/>
    </source>
</evidence>
<proteinExistence type="predicted"/>
<reference evidence="1" key="1">
    <citation type="submission" date="2015-12" db="EMBL/GenBank/DDBJ databases">
        <title>Gene expression during late stages of embryo sac development: a critical building block for successful pollen-pistil interactions.</title>
        <authorList>
            <person name="Liu Y."/>
            <person name="Joly V."/>
            <person name="Sabar M."/>
            <person name="Matton D.P."/>
        </authorList>
    </citation>
    <scope>NUCLEOTIDE SEQUENCE</scope>
</reference>